<comment type="caution">
    <text evidence="5">The sequence shown here is derived from an EMBL/GenBank/DDBJ whole genome shotgun (WGS) entry which is preliminary data.</text>
</comment>
<organism evidence="5 6">
    <name type="scientific">Polycladomyces subterraneus</name>
    <dbReference type="NCBI Taxonomy" id="1016997"/>
    <lineage>
        <taxon>Bacteria</taxon>
        <taxon>Bacillati</taxon>
        <taxon>Bacillota</taxon>
        <taxon>Bacilli</taxon>
        <taxon>Bacillales</taxon>
        <taxon>Thermoactinomycetaceae</taxon>
        <taxon>Polycladomyces</taxon>
    </lineage>
</organism>
<dbReference type="InterPro" id="IPR045851">
    <property type="entry name" value="AMP-bd_C_sf"/>
</dbReference>
<accession>A0ABT8IS62</accession>
<dbReference type="Gene3D" id="3.40.50.12780">
    <property type="entry name" value="N-terminal domain of ligase-like"/>
    <property type="match status" value="1"/>
</dbReference>
<comment type="similarity">
    <text evidence="1">Belongs to the ATP-dependent AMP-binding enzyme family.</text>
</comment>
<evidence type="ECO:0000256" key="2">
    <source>
        <dbReference type="ARBA" id="ARBA00022598"/>
    </source>
</evidence>
<proteinExistence type="inferred from homology"/>
<dbReference type="InterPro" id="IPR020845">
    <property type="entry name" value="AMP-binding_CS"/>
</dbReference>
<feature type="domain" description="AMP-dependent synthetase/ligase" evidence="3">
    <location>
        <begin position="24"/>
        <end position="381"/>
    </location>
</feature>
<dbReference type="NCBIfam" id="NF004837">
    <property type="entry name" value="PRK06187.1"/>
    <property type="match status" value="1"/>
</dbReference>
<evidence type="ECO:0000259" key="4">
    <source>
        <dbReference type="Pfam" id="PF13193"/>
    </source>
</evidence>
<feature type="domain" description="AMP-binding enzyme C-terminal" evidence="4">
    <location>
        <begin position="432"/>
        <end position="507"/>
    </location>
</feature>
<dbReference type="PROSITE" id="PS00455">
    <property type="entry name" value="AMP_BINDING"/>
    <property type="match status" value="1"/>
</dbReference>
<evidence type="ECO:0000256" key="1">
    <source>
        <dbReference type="ARBA" id="ARBA00006432"/>
    </source>
</evidence>
<dbReference type="InterPro" id="IPR042099">
    <property type="entry name" value="ANL_N_sf"/>
</dbReference>
<dbReference type="Proteomes" id="UP001174196">
    <property type="component" value="Unassembled WGS sequence"/>
</dbReference>
<protein>
    <submittedName>
        <fullName evidence="5">Long-chain-fatty-acid--CoA ligase</fullName>
        <ecNumber evidence="5">6.2.1.3</ecNumber>
    </submittedName>
</protein>
<keyword evidence="6" id="KW-1185">Reference proteome</keyword>
<dbReference type="GO" id="GO:0004467">
    <property type="term" value="F:long-chain fatty acid-CoA ligase activity"/>
    <property type="evidence" value="ECO:0007669"/>
    <property type="project" value="UniProtKB-EC"/>
</dbReference>
<dbReference type="SUPFAM" id="SSF56801">
    <property type="entry name" value="Acetyl-CoA synthetase-like"/>
    <property type="match status" value="1"/>
</dbReference>
<dbReference type="InterPro" id="IPR000873">
    <property type="entry name" value="AMP-dep_synth/lig_dom"/>
</dbReference>
<dbReference type="InterPro" id="IPR025110">
    <property type="entry name" value="AMP-bd_C"/>
</dbReference>
<dbReference type="PANTHER" id="PTHR43201">
    <property type="entry name" value="ACYL-COA SYNTHETASE"/>
    <property type="match status" value="1"/>
</dbReference>
<keyword evidence="2 5" id="KW-0436">Ligase</keyword>
<dbReference type="EMBL" id="JANRHH010000052">
    <property type="protein sequence ID" value="MDN4595217.1"/>
    <property type="molecule type" value="Genomic_DNA"/>
</dbReference>
<dbReference type="Pfam" id="PF00501">
    <property type="entry name" value="AMP-binding"/>
    <property type="match status" value="1"/>
</dbReference>
<sequence>MNTFDRPKTPYSNNLVSSMRMNSGKFANQPAIVCGERLVTWKEMWRRTNQLSQALYGLALKKGDRLGLLLNNCFEFAESFIAATKSGFIICPLNRYLKADELAYQLRDCGARAVITNPEYVERLRSIRGDLPDLEHVIVTGDEVFSDTLSYERILTESPDREPEVVIAPKDLHMILYTSGTTGRPKGAVRGYMENYHTAVGVCMEWKIRSGDVQLAVTPLYHAASVAWFLATLISGGTYVIMPQFAPEQILAAIDKHRVNWLMMVPVMYDRLLKLPDEVFNRYDLVSLRTLISGGAPLHTQTKLNIKKRFRHCQLYEFYGSTELGVSTSLRDEDQLRKERCVGRTMPDVELMILDQNGKEVPRGEIGLLYSRGLSGFRGYWNDPEKTAEAFLEDGWATVGDMARQDEEGYYYIVDRAKDMIISGGVNVYPVEVEEVIHRIPGVQDTAVIGIPDERWGEAVKAVVVLEPGALVTEAEIIAYCKERLAAFKVPKSVDFVAQIPRTQTGKILKRELRKKYWGDGDIQIS</sequence>
<evidence type="ECO:0000259" key="3">
    <source>
        <dbReference type="Pfam" id="PF00501"/>
    </source>
</evidence>
<evidence type="ECO:0000313" key="6">
    <source>
        <dbReference type="Proteomes" id="UP001174196"/>
    </source>
</evidence>
<name>A0ABT8IS62_9BACL</name>
<dbReference type="EC" id="6.2.1.3" evidence="5"/>
<dbReference type="PANTHER" id="PTHR43201:SF5">
    <property type="entry name" value="MEDIUM-CHAIN ACYL-COA LIGASE ACSF2, MITOCHONDRIAL"/>
    <property type="match status" value="1"/>
</dbReference>
<evidence type="ECO:0000313" key="5">
    <source>
        <dbReference type="EMBL" id="MDN4595217.1"/>
    </source>
</evidence>
<dbReference type="Pfam" id="PF13193">
    <property type="entry name" value="AMP-binding_C"/>
    <property type="match status" value="1"/>
</dbReference>
<gene>
    <name evidence="5" type="ORF">NWF35_15225</name>
</gene>
<dbReference type="RefSeq" id="WP_301240247.1">
    <property type="nucleotide sequence ID" value="NZ_JANRHH010000052.1"/>
</dbReference>
<dbReference type="Gene3D" id="3.30.300.30">
    <property type="match status" value="1"/>
</dbReference>
<reference evidence="5" key="1">
    <citation type="submission" date="2022-08" db="EMBL/GenBank/DDBJ databases">
        <title>Polycladomyces zharkentsis sp. nov., a novel thermophilic CMC and starch-degrading bacterium isolated from a geothermal spring in Kazakhstan.</title>
        <authorList>
            <person name="Mashzhan A."/>
            <person name="Kistaubaeva A."/>
            <person name="Javier-Lopez R."/>
            <person name="Birkeland N.-K."/>
        </authorList>
    </citation>
    <scope>NUCLEOTIDE SEQUENCE</scope>
    <source>
        <strain evidence="5">KSR 13</strain>
    </source>
</reference>